<dbReference type="PANTHER" id="PTHR31190">
    <property type="entry name" value="DNA-BINDING DOMAIN"/>
    <property type="match status" value="1"/>
</dbReference>
<proteinExistence type="predicted"/>
<dbReference type="Proteomes" id="UP000228380">
    <property type="component" value="Chromosome 8"/>
</dbReference>
<keyword evidence="5" id="KW-0539">Nucleus</keyword>
<feature type="region of interest" description="Disordered" evidence="6">
    <location>
        <begin position="168"/>
        <end position="198"/>
    </location>
</feature>
<dbReference type="GeneID" id="103712588"/>
<dbReference type="InterPro" id="IPR016177">
    <property type="entry name" value="DNA-bd_dom_sf"/>
</dbReference>
<dbReference type="KEGG" id="pda:103712588"/>
<gene>
    <name evidence="9" type="primary">LOC103712588</name>
</gene>
<dbReference type="Gene3D" id="3.30.730.10">
    <property type="entry name" value="AP2/ERF domain"/>
    <property type="match status" value="1"/>
</dbReference>
<evidence type="ECO:0000256" key="6">
    <source>
        <dbReference type="SAM" id="MobiDB-lite"/>
    </source>
</evidence>
<dbReference type="FunFam" id="3.30.730.10:FF:000001">
    <property type="entry name" value="Ethylene-responsive transcription factor 2"/>
    <property type="match status" value="1"/>
</dbReference>
<dbReference type="Pfam" id="PF00847">
    <property type="entry name" value="AP2"/>
    <property type="match status" value="1"/>
</dbReference>
<keyword evidence="8" id="KW-1185">Reference proteome</keyword>
<dbReference type="RefSeq" id="XP_008797374.2">
    <property type="nucleotide sequence ID" value="XM_008799152.3"/>
</dbReference>
<organism evidence="8 9">
    <name type="scientific">Phoenix dactylifera</name>
    <name type="common">Date palm</name>
    <dbReference type="NCBI Taxonomy" id="42345"/>
    <lineage>
        <taxon>Eukaryota</taxon>
        <taxon>Viridiplantae</taxon>
        <taxon>Streptophyta</taxon>
        <taxon>Embryophyta</taxon>
        <taxon>Tracheophyta</taxon>
        <taxon>Spermatophyta</taxon>
        <taxon>Magnoliopsida</taxon>
        <taxon>Liliopsida</taxon>
        <taxon>Arecaceae</taxon>
        <taxon>Coryphoideae</taxon>
        <taxon>Phoeniceae</taxon>
        <taxon>Phoenix</taxon>
    </lineage>
</organism>
<dbReference type="PANTHER" id="PTHR31190:SF142">
    <property type="entry name" value="ETHYLENE-RESPONSIVE TRANSCRIPTION FACTOR RAP2-3"/>
    <property type="match status" value="1"/>
</dbReference>
<accession>A0A8B7CE82</accession>
<keyword evidence="2" id="KW-0805">Transcription regulation</keyword>
<feature type="domain" description="AP2/ERF" evidence="7">
    <location>
        <begin position="115"/>
        <end position="172"/>
    </location>
</feature>
<keyword evidence="4" id="KW-0804">Transcription</keyword>
<dbReference type="GO" id="GO:0003700">
    <property type="term" value="F:DNA-binding transcription factor activity"/>
    <property type="evidence" value="ECO:0007669"/>
    <property type="project" value="InterPro"/>
</dbReference>
<dbReference type="InterPro" id="IPR001471">
    <property type="entry name" value="AP2/ERF_dom"/>
</dbReference>
<name>A0A8B7CE82_PHODC</name>
<feature type="region of interest" description="Disordered" evidence="6">
    <location>
        <begin position="26"/>
        <end position="119"/>
    </location>
</feature>
<dbReference type="GO" id="GO:0005634">
    <property type="term" value="C:nucleus"/>
    <property type="evidence" value="ECO:0007669"/>
    <property type="project" value="UniProtKB-SubCell"/>
</dbReference>
<dbReference type="SMART" id="SM00380">
    <property type="entry name" value="AP2"/>
    <property type="match status" value="1"/>
</dbReference>
<reference evidence="9" key="2">
    <citation type="submission" date="2025-08" db="UniProtKB">
        <authorList>
            <consortium name="RefSeq"/>
        </authorList>
    </citation>
    <scope>IDENTIFICATION</scope>
    <source>
        <tissue evidence="9">Young leaves</tissue>
    </source>
</reference>
<dbReference type="PRINTS" id="PR00367">
    <property type="entry name" value="ETHRSPELEMNT"/>
</dbReference>
<feature type="compositionally biased region" description="Acidic residues" evidence="6">
    <location>
        <begin position="47"/>
        <end position="72"/>
    </location>
</feature>
<dbReference type="PROSITE" id="PS51032">
    <property type="entry name" value="AP2_ERF"/>
    <property type="match status" value="1"/>
</dbReference>
<evidence type="ECO:0000256" key="1">
    <source>
        <dbReference type="ARBA" id="ARBA00004123"/>
    </source>
</evidence>
<dbReference type="SUPFAM" id="SSF54171">
    <property type="entry name" value="DNA-binding domain"/>
    <property type="match status" value="1"/>
</dbReference>
<comment type="subcellular location">
    <subcellularLocation>
        <location evidence="1">Nucleus</location>
    </subcellularLocation>
</comment>
<evidence type="ECO:0000313" key="8">
    <source>
        <dbReference type="Proteomes" id="UP000228380"/>
    </source>
</evidence>
<evidence type="ECO:0000256" key="5">
    <source>
        <dbReference type="ARBA" id="ARBA00023242"/>
    </source>
</evidence>
<evidence type="ECO:0000256" key="3">
    <source>
        <dbReference type="ARBA" id="ARBA00023125"/>
    </source>
</evidence>
<dbReference type="GO" id="GO:0009873">
    <property type="term" value="P:ethylene-activated signaling pathway"/>
    <property type="evidence" value="ECO:0007669"/>
    <property type="project" value="InterPro"/>
</dbReference>
<keyword evidence="3" id="KW-0238">DNA-binding</keyword>
<dbReference type="OrthoDB" id="668733at2759"/>
<evidence type="ECO:0000256" key="4">
    <source>
        <dbReference type="ARBA" id="ARBA00023163"/>
    </source>
</evidence>
<evidence type="ECO:0000256" key="2">
    <source>
        <dbReference type="ARBA" id="ARBA00023015"/>
    </source>
</evidence>
<dbReference type="GO" id="GO:0003677">
    <property type="term" value="F:DNA binding"/>
    <property type="evidence" value="ECO:0007669"/>
    <property type="project" value="UniProtKB-KW"/>
</dbReference>
<sequence length="380" mass="42143">MCGGAIISDFIPTERSRRVTADHLWPDLKKAGAQKKSGGKRQPAVGIDDDFEADFQEFNDESSESEEDDQAELIDVKPFAVPPKTPFPRDGSTMLKPVGYDGPIAKSANRKRKNQYRGIRQRPWGKWAAEIRDPRKGVRVWLGTFNTAEEAARAYDAEARKIRGKKAKVNFPNEVSPSAQKHIQKATAPRAPKPNQPENLKFSQSFSYLGEPDQDSYSIFDFIEEKQPIKQAENPSAFPAIKPVVPTGGPGMNLCSDQGSNSFGCSDFGWEREAKTPEITSVLAPIPTITEGEESAFLEVGGPQKKLKNNAGEVVPPTEEDISEELSVFESYMKFLQMPYLDGSVDESINSFLNSDLTQVVSDVDLWSFDDLLPVENSVY</sequence>
<dbReference type="InterPro" id="IPR036955">
    <property type="entry name" value="AP2/ERF_dom_sf"/>
</dbReference>
<protein>
    <submittedName>
        <fullName evidence="9">Ethylene-responsive transcription factor 1-like</fullName>
    </submittedName>
</protein>
<dbReference type="CDD" id="cd00018">
    <property type="entry name" value="AP2"/>
    <property type="match status" value="1"/>
</dbReference>
<evidence type="ECO:0000313" key="9">
    <source>
        <dbReference type="RefSeq" id="XP_008797374.2"/>
    </source>
</evidence>
<dbReference type="AlphaFoldDB" id="A0A8B7CE82"/>
<dbReference type="InterPro" id="IPR044808">
    <property type="entry name" value="ERF_plant"/>
</dbReference>
<evidence type="ECO:0000259" key="7">
    <source>
        <dbReference type="PROSITE" id="PS51032"/>
    </source>
</evidence>
<reference evidence="8" key="1">
    <citation type="journal article" date="2019" name="Nat. Commun.">
        <title>Genome-wide association mapping of date palm fruit traits.</title>
        <authorList>
            <person name="Hazzouri K.M."/>
            <person name="Gros-Balthazard M."/>
            <person name="Flowers J.M."/>
            <person name="Copetti D."/>
            <person name="Lemansour A."/>
            <person name="Lebrun M."/>
            <person name="Masmoudi K."/>
            <person name="Ferrand S."/>
            <person name="Dhar M.I."/>
            <person name="Fresquez Z.A."/>
            <person name="Rosas U."/>
            <person name="Zhang J."/>
            <person name="Talag J."/>
            <person name="Lee S."/>
            <person name="Kudrna D."/>
            <person name="Powell R.F."/>
            <person name="Leitch I.J."/>
            <person name="Krueger R.R."/>
            <person name="Wing R.A."/>
            <person name="Amiri K.M.A."/>
            <person name="Purugganan M.D."/>
        </authorList>
    </citation>
    <scope>NUCLEOTIDE SEQUENCE [LARGE SCALE GENOMIC DNA]</scope>
    <source>
        <strain evidence="8">cv. Khalas</strain>
    </source>
</reference>